<comment type="cofactor">
    <cofactor evidence="6 7">
        <name>Mg(2+)</name>
        <dbReference type="ChEBI" id="CHEBI:18420"/>
    </cofactor>
    <text evidence="6 7">Binds 1 Mg(2+) ion per subunit.</text>
</comment>
<keyword evidence="9" id="KW-0456">Lyase</keyword>
<dbReference type="Pfam" id="PF02746">
    <property type="entry name" value="MR_MLE_N"/>
    <property type="match status" value="1"/>
</dbReference>
<protein>
    <recommendedName>
        <fullName evidence="7">Dipeptide epimerase</fullName>
        <ecNumber evidence="7">5.1.1.-</ecNumber>
    </recommendedName>
</protein>
<feature type="active site" description="Proton acceptor; specific for (S)-substrate epimerization" evidence="5">
    <location>
        <position position="262"/>
    </location>
</feature>
<dbReference type="Gene3D" id="3.20.20.120">
    <property type="entry name" value="Enolase-like C-terminal domain"/>
    <property type="match status" value="1"/>
</dbReference>
<evidence type="ECO:0000256" key="5">
    <source>
        <dbReference type="PIRSR" id="PIRSR634603-1"/>
    </source>
</evidence>
<feature type="active site" description="Proton acceptor; specific for (R)-substrate epimerization" evidence="5">
    <location>
        <position position="159"/>
    </location>
</feature>
<dbReference type="EC" id="5.1.1.-" evidence="7"/>
<dbReference type="InterPro" id="IPR034593">
    <property type="entry name" value="DgoD-like"/>
</dbReference>
<dbReference type="InterPro" id="IPR018110">
    <property type="entry name" value="Mandel_Rmase/mucon_lact_enz_CS"/>
</dbReference>
<organism evidence="9 10">
    <name type="scientific">Halomicronema hongdechloris C2206</name>
    <dbReference type="NCBI Taxonomy" id="1641165"/>
    <lineage>
        <taxon>Bacteria</taxon>
        <taxon>Bacillati</taxon>
        <taxon>Cyanobacteriota</taxon>
        <taxon>Cyanophyceae</taxon>
        <taxon>Nodosilineales</taxon>
        <taxon>Nodosilineaceae</taxon>
        <taxon>Halomicronema</taxon>
    </lineage>
</organism>
<dbReference type="InterPro" id="IPR036849">
    <property type="entry name" value="Enolase-like_C_sf"/>
</dbReference>
<dbReference type="Gene3D" id="3.30.390.10">
    <property type="entry name" value="Enolase-like, N-terminal domain"/>
    <property type="match status" value="1"/>
</dbReference>
<dbReference type="GO" id="GO:0046872">
    <property type="term" value="F:metal ion binding"/>
    <property type="evidence" value="ECO:0007669"/>
    <property type="project" value="UniProtKB-KW"/>
</dbReference>
<dbReference type="InterPro" id="IPR034603">
    <property type="entry name" value="Dipeptide_epimerase"/>
</dbReference>
<evidence type="ECO:0000313" key="9">
    <source>
        <dbReference type="EMBL" id="ASC74295.1"/>
    </source>
</evidence>
<accession>A0A1Z3HVJ8</accession>
<feature type="binding site" evidence="6">
    <location>
        <position position="189"/>
    </location>
    <ligand>
        <name>Mg(2+)</name>
        <dbReference type="ChEBI" id="CHEBI:18420"/>
    </ligand>
</feature>
<dbReference type="GO" id="GO:0016829">
    <property type="term" value="F:lyase activity"/>
    <property type="evidence" value="ECO:0007669"/>
    <property type="project" value="UniProtKB-KW"/>
</dbReference>
<evidence type="ECO:0000256" key="2">
    <source>
        <dbReference type="ARBA" id="ARBA00022723"/>
    </source>
</evidence>
<dbReference type="Proteomes" id="UP000191901">
    <property type="component" value="Chromosome"/>
</dbReference>
<evidence type="ECO:0000259" key="8">
    <source>
        <dbReference type="SMART" id="SM00922"/>
    </source>
</evidence>
<feature type="domain" description="Mandelate racemase/muconate lactonizing enzyme C-terminal" evidence="8">
    <location>
        <begin position="137"/>
        <end position="236"/>
    </location>
</feature>
<reference evidence="9 10" key="1">
    <citation type="journal article" date="2016" name="Biochim. Biophys. Acta">
        <title>Characterization of red-shifted phycobilisomes isolated from the chlorophyll f-containing cyanobacterium Halomicronema hongdechloris.</title>
        <authorList>
            <person name="Li Y."/>
            <person name="Lin Y."/>
            <person name="Garvey C.J."/>
            <person name="Birch D."/>
            <person name="Corkery R.W."/>
            <person name="Loughlin P.C."/>
            <person name="Scheer H."/>
            <person name="Willows R.D."/>
            <person name="Chen M."/>
        </authorList>
    </citation>
    <scope>NUCLEOTIDE SEQUENCE [LARGE SCALE GENOMIC DNA]</scope>
    <source>
        <strain evidence="9 10">C2206</strain>
    </source>
</reference>
<dbReference type="RefSeq" id="WP_088431446.1">
    <property type="nucleotide sequence ID" value="NZ_CP021983.2"/>
</dbReference>
<comment type="similarity">
    <text evidence="1 7">Belongs to the mandelate racemase/muconate lactonizing enzyme family.</text>
</comment>
<dbReference type="Pfam" id="PF13378">
    <property type="entry name" value="MR_MLE_C"/>
    <property type="match status" value="1"/>
</dbReference>
<evidence type="ECO:0000256" key="4">
    <source>
        <dbReference type="ARBA" id="ARBA00023235"/>
    </source>
</evidence>
<feature type="binding site" evidence="6">
    <location>
        <position position="240"/>
    </location>
    <ligand>
        <name>Mg(2+)</name>
        <dbReference type="ChEBI" id="CHEBI:18420"/>
    </ligand>
</feature>
<dbReference type="SUPFAM" id="SSF51604">
    <property type="entry name" value="Enolase C-terminal domain-like"/>
    <property type="match status" value="1"/>
</dbReference>
<dbReference type="EMBL" id="CP021983">
    <property type="protein sequence ID" value="ASC74295.1"/>
    <property type="molecule type" value="Genomic_DNA"/>
</dbReference>
<dbReference type="AlphaFoldDB" id="A0A1Z3HVJ8"/>
<dbReference type="InterPro" id="IPR013342">
    <property type="entry name" value="Mandelate_racemase_C"/>
</dbReference>
<dbReference type="PANTHER" id="PTHR48080">
    <property type="entry name" value="D-GALACTONATE DEHYDRATASE-RELATED"/>
    <property type="match status" value="1"/>
</dbReference>
<dbReference type="SMART" id="SM00922">
    <property type="entry name" value="MR_MLE"/>
    <property type="match status" value="1"/>
</dbReference>
<keyword evidence="3 6" id="KW-0460">Magnesium</keyword>
<dbReference type="PROSITE" id="PS00909">
    <property type="entry name" value="MR_MLE_2"/>
    <property type="match status" value="1"/>
</dbReference>
<evidence type="ECO:0000256" key="6">
    <source>
        <dbReference type="PIRSR" id="PIRSR634603-3"/>
    </source>
</evidence>
<keyword evidence="4 7" id="KW-0413">Isomerase</keyword>
<keyword evidence="10" id="KW-1185">Reference proteome</keyword>
<dbReference type="InterPro" id="IPR029065">
    <property type="entry name" value="Enolase_C-like"/>
</dbReference>
<feature type="binding site" evidence="6">
    <location>
        <position position="215"/>
    </location>
    <ligand>
        <name>Mg(2+)</name>
        <dbReference type="ChEBI" id="CHEBI:18420"/>
    </ligand>
</feature>
<name>A0A1Z3HVJ8_9CYAN</name>
<dbReference type="KEGG" id="hhg:XM38_052700"/>
<dbReference type="InterPro" id="IPR013341">
    <property type="entry name" value="Mandelate_racemase_N_dom"/>
</dbReference>
<dbReference type="CDD" id="cd03319">
    <property type="entry name" value="L-Ala-DL-Glu_epimerase"/>
    <property type="match status" value="1"/>
</dbReference>
<dbReference type="SFLD" id="SFLDS00001">
    <property type="entry name" value="Enolase"/>
    <property type="match status" value="1"/>
</dbReference>
<dbReference type="GO" id="GO:0009063">
    <property type="term" value="P:amino acid catabolic process"/>
    <property type="evidence" value="ECO:0007669"/>
    <property type="project" value="InterPro"/>
</dbReference>
<gene>
    <name evidence="9" type="primary">menC_2</name>
    <name evidence="9" type="ORF">XM38_052700</name>
</gene>
<evidence type="ECO:0000313" key="10">
    <source>
        <dbReference type="Proteomes" id="UP000191901"/>
    </source>
</evidence>
<dbReference type="SUPFAM" id="SSF54826">
    <property type="entry name" value="Enolase N-terminal domain-like"/>
    <property type="match status" value="1"/>
</dbReference>
<dbReference type="GO" id="GO:0016855">
    <property type="term" value="F:racemase and epimerase activity, acting on amino acids and derivatives"/>
    <property type="evidence" value="ECO:0007669"/>
    <property type="project" value="UniProtKB-UniRule"/>
</dbReference>
<dbReference type="InterPro" id="IPR029017">
    <property type="entry name" value="Enolase-like_N"/>
</dbReference>
<keyword evidence="2 6" id="KW-0479">Metal-binding</keyword>
<dbReference type="OrthoDB" id="9775391at2"/>
<dbReference type="SFLD" id="SFLDG00180">
    <property type="entry name" value="muconate_cycloisomerase"/>
    <property type="match status" value="1"/>
</dbReference>
<sequence length="351" mass="37643">MDIHWHPFTVHKRIPLTISRGTSHGSTNIWLRLQQDGIEGWGEATSFSIGERGQSSDAIATDLASLAPALKPLHPLDGQSLEDILSEAGVGSATRAALDIARHDWLGKRAGLPLWQLWGLDRRRIGPTSVTIGISSPAAASQRLQDWLQQGPIHAVKVKLGSPDGIVADQAMLSALRSALPATTKVSVDANGGWSLPQALTMAQWLADQGVSYLEQPLAPGWEADLYPLHQASPLPLFVDESCFTSQDIPPLADRVHGINIKLMKSGGLSEALRMIHTARACGLQVMFGCYSDSSLANTALAQLSPLATHLDLDSHLNLKDDPFSGADFHDGHLIPNSQPGLGLSYHAPHP</sequence>
<evidence type="ECO:0000256" key="1">
    <source>
        <dbReference type="ARBA" id="ARBA00008031"/>
    </source>
</evidence>
<evidence type="ECO:0000256" key="3">
    <source>
        <dbReference type="ARBA" id="ARBA00022842"/>
    </source>
</evidence>
<proteinExistence type="inferred from homology"/>
<evidence type="ECO:0000256" key="7">
    <source>
        <dbReference type="RuleBase" id="RU366006"/>
    </source>
</evidence>
<dbReference type="PANTHER" id="PTHR48080:SF3">
    <property type="entry name" value="ENOLASE SUPERFAMILY MEMBER DDB_G0284701"/>
    <property type="match status" value="1"/>
</dbReference>